<comment type="caution">
    <text evidence="1">The sequence shown here is derived from an EMBL/GenBank/DDBJ whole genome shotgun (WGS) entry which is preliminary data.</text>
</comment>
<keyword evidence="2" id="KW-1185">Reference proteome</keyword>
<evidence type="ECO:0008006" key="3">
    <source>
        <dbReference type="Google" id="ProtNLM"/>
    </source>
</evidence>
<organism evidence="1 2">
    <name type="scientific">Dyadobacter linearis</name>
    <dbReference type="NCBI Taxonomy" id="2823330"/>
    <lineage>
        <taxon>Bacteria</taxon>
        <taxon>Pseudomonadati</taxon>
        <taxon>Bacteroidota</taxon>
        <taxon>Cytophagia</taxon>
        <taxon>Cytophagales</taxon>
        <taxon>Spirosomataceae</taxon>
        <taxon>Dyadobacter</taxon>
    </lineage>
</organism>
<gene>
    <name evidence="1" type="ORF">DYBT9623_01972</name>
</gene>
<reference evidence="1 2" key="1">
    <citation type="submission" date="2021-04" db="EMBL/GenBank/DDBJ databases">
        <authorList>
            <person name="Rodrigo-Torres L."/>
            <person name="Arahal R. D."/>
            <person name="Lucena T."/>
        </authorList>
    </citation>
    <scope>NUCLEOTIDE SEQUENCE [LARGE SCALE GENOMIC DNA]</scope>
    <source>
        <strain evidence="1 2">CECT 9623</strain>
    </source>
</reference>
<accession>A0ABN7RB14</accession>
<proteinExistence type="predicted"/>
<evidence type="ECO:0000313" key="2">
    <source>
        <dbReference type="Proteomes" id="UP000679725"/>
    </source>
</evidence>
<evidence type="ECO:0000313" key="1">
    <source>
        <dbReference type="EMBL" id="CAG5069236.1"/>
    </source>
</evidence>
<dbReference type="RefSeq" id="WP_215233319.1">
    <property type="nucleotide sequence ID" value="NZ_CAJRAU010000002.1"/>
</dbReference>
<dbReference type="EMBL" id="CAJRAU010000002">
    <property type="protein sequence ID" value="CAG5069236.1"/>
    <property type="molecule type" value="Genomic_DNA"/>
</dbReference>
<name>A0ABN7RB14_9BACT</name>
<dbReference type="Proteomes" id="UP000679725">
    <property type="component" value="Unassembled WGS sequence"/>
</dbReference>
<sequence length="167" mass="19150">MNFRLFTYITFCLLFMHLGSCTPRQSALDLNDVLRFDATVAEQILFLQFRVNFGKKGGQEEVELVSAVAGNGKLKPFRAPVESPYKIEVVPRYSVSALETAMVYQHPLFQEVEVHDPSGVITRKKNYQKEGAFTMRMQADHNIEKLDIYSVTPERGKIKIYTLKLKQ</sequence>
<protein>
    <recommendedName>
        <fullName evidence="3">DUF5625 domain-containing protein</fullName>
    </recommendedName>
</protein>